<organism evidence="2 3">
    <name type="scientific">Austropuccinia psidii MF-1</name>
    <dbReference type="NCBI Taxonomy" id="1389203"/>
    <lineage>
        <taxon>Eukaryota</taxon>
        <taxon>Fungi</taxon>
        <taxon>Dikarya</taxon>
        <taxon>Basidiomycota</taxon>
        <taxon>Pucciniomycotina</taxon>
        <taxon>Pucciniomycetes</taxon>
        <taxon>Pucciniales</taxon>
        <taxon>Sphaerophragmiaceae</taxon>
        <taxon>Austropuccinia</taxon>
    </lineage>
</organism>
<dbReference type="Proteomes" id="UP000765509">
    <property type="component" value="Unassembled WGS sequence"/>
</dbReference>
<dbReference type="EMBL" id="AVOT02016887">
    <property type="protein sequence ID" value="MBW0502557.1"/>
    <property type="molecule type" value="Genomic_DNA"/>
</dbReference>
<name>A0A9Q3HFQ3_9BASI</name>
<evidence type="ECO:0000256" key="1">
    <source>
        <dbReference type="SAM" id="MobiDB-lite"/>
    </source>
</evidence>
<gene>
    <name evidence="2" type="ORF">O181_042272</name>
</gene>
<proteinExistence type="predicted"/>
<feature type="region of interest" description="Disordered" evidence="1">
    <location>
        <begin position="53"/>
        <end position="77"/>
    </location>
</feature>
<feature type="compositionally biased region" description="Polar residues" evidence="1">
    <location>
        <begin position="1"/>
        <end position="16"/>
    </location>
</feature>
<sequence>MSFTRSGASYNPSRSSQKGHRCDYFRSQSVTEGQGSVDDLQINKLCHSEAHNTILPSKRAETTPRSLSGHLQSQPEGLQQGIAAQRVPDPFRSVEKMHELLPDFEKIPGPFQHLQVTQWMASIDGKEEHDAFNNKGKRKAPATKPYIQGYRIPKIQQDGMENVFQMAKNNDEITEKGGGQIHISEMISDIFDSIPEFYEAIKDVKTHFSDKKSSICNNVKINNLILSQINETLMFFEKVLREIKTSNNANSFGNKLNEKSAIIKELTDKYSQFNIDEIIEKRIKQAIHNIKEENKIVLENISKSSTEVKTYTIALKKCFDTSKEEISKLTMKFNQITLDNTRETELWQESTQTEYNLKTDVISSIQILQHEFRNSQRCKNSKINHIEQLIHTLPRIPTPLNQNEGTGIPNPQLLEVENSQLKHEFSTSFHNMELSMGQALLKELSKLKERSHFSGEGEYDYMEFMRGIDIIKEDF</sequence>
<evidence type="ECO:0000313" key="2">
    <source>
        <dbReference type="EMBL" id="MBW0502557.1"/>
    </source>
</evidence>
<feature type="region of interest" description="Disordered" evidence="1">
    <location>
        <begin position="1"/>
        <end position="22"/>
    </location>
</feature>
<comment type="caution">
    <text evidence="2">The sequence shown here is derived from an EMBL/GenBank/DDBJ whole genome shotgun (WGS) entry which is preliminary data.</text>
</comment>
<protein>
    <submittedName>
        <fullName evidence="2">Uncharacterized protein</fullName>
    </submittedName>
</protein>
<accession>A0A9Q3HFQ3</accession>
<reference evidence="2" key="1">
    <citation type="submission" date="2021-03" db="EMBL/GenBank/DDBJ databases">
        <title>Draft genome sequence of rust myrtle Austropuccinia psidii MF-1, a brazilian biotype.</title>
        <authorList>
            <person name="Quecine M.C."/>
            <person name="Pachon D.M.R."/>
            <person name="Bonatelli M.L."/>
            <person name="Correr F.H."/>
            <person name="Franceschini L.M."/>
            <person name="Leite T.F."/>
            <person name="Margarido G.R.A."/>
            <person name="Almeida C.A."/>
            <person name="Ferrarezi J.A."/>
            <person name="Labate C.A."/>
        </authorList>
    </citation>
    <scope>NUCLEOTIDE SEQUENCE</scope>
    <source>
        <strain evidence="2">MF-1</strain>
    </source>
</reference>
<evidence type="ECO:0000313" key="3">
    <source>
        <dbReference type="Proteomes" id="UP000765509"/>
    </source>
</evidence>
<dbReference type="AlphaFoldDB" id="A0A9Q3HFQ3"/>
<feature type="compositionally biased region" description="Polar residues" evidence="1">
    <location>
        <begin position="63"/>
        <end position="77"/>
    </location>
</feature>
<keyword evidence="3" id="KW-1185">Reference proteome</keyword>